<accession>A0AAV9JE67</accession>
<keyword evidence="5" id="KW-0503">Monooxygenase</keyword>
<dbReference type="InterPro" id="IPR002938">
    <property type="entry name" value="FAD-bd"/>
</dbReference>
<name>A0AAV9JE67_9PEZI</name>
<evidence type="ECO:0000256" key="2">
    <source>
        <dbReference type="ARBA" id="ARBA00022630"/>
    </source>
</evidence>
<reference evidence="7 8" key="1">
    <citation type="submission" date="2021-11" db="EMBL/GenBank/DDBJ databases">
        <title>Black yeast isolated from Biological Soil Crust.</title>
        <authorList>
            <person name="Kurbessoian T."/>
        </authorList>
    </citation>
    <scope>NUCLEOTIDE SEQUENCE [LARGE SCALE GENOMIC DNA]</scope>
    <source>
        <strain evidence="7 8">CCFEE 5522</strain>
    </source>
</reference>
<dbReference type="EMBL" id="JAVFHQ010000039">
    <property type="protein sequence ID" value="KAK4542692.1"/>
    <property type="molecule type" value="Genomic_DNA"/>
</dbReference>
<dbReference type="PANTHER" id="PTHR47178:SF5">
    <property type="entry name" value="FAD-BINDING DOMAIN-CONTAINING PROTEIN"/>
    <property type="match status" value="1"/>
</dbReference>
<dbReference type="GO" id="GO:0004497">
    <property type="term" value="F:monooxygenase activity"/>
    <property type="evidence" value="ECO:0007669"/>
    <property type="project" value="UniProtKB-KW"/>
</dbReference>
<feature type="domain" description="FAD-binding" evidence="6">
    <location>
        <begin position="329"/>
        <end position="397"/>
    </location>
</feature>
<organism evidence="7 8">
    <name type="scientific">Oleoguttula mirabilis</name>
    <dbReference type="NCBI Taxonomy" id="1507867"/>
    <lineage>
        <taxon>Eukaryota</taxon>
        <taxon>Fungi</taxon>
        <taxon>Dikarya</taxon>
        <taxon>Ascomycota</taxon>
        <taxon>Pezizomycotina</taxon>
        <taxon>Dothideomycetes</taxon>
        <taxon>Dothideomycetidae</taxon>
        <taxon>Mycosphaerellales</taxon>
        <taxon>Teratosphaeriaceae</taxon>
        <taxon>Oleoguttula</taxon>
    </lineage>
</organism>
<dbReference type="Pfam" id="PF01494">
    <property type="entry name" value="FAD_binding_3"/>
    <property type="match status" value="1"/>
</dbReference>
<evidence type="ECO:0000313" key="8">
    <source>
        <dbReference type="Proteomes" id="UP001324427"/>
    </source>
</evidence>
<keyword evidence="2" id="KW-0285">Flavoprotein</keyword>
<dbReference type="AlphaFoldDB" id="A0AAV9JE67"/>
<evidence type="ECO:0000313" key="7">
    <source>
        <dbReference type="EMBL" id="KAK4542692.1"/>
    </source>
</evidence>
<comment type="caution">
    <text evidence="7">The sequence shown here is derived from an EMBL/GenBank/DDBJ whole genome shotgun (WGS) entry which is preliminary data.</text>
</comment>
<evidence type="ECO:0000256" key="1">
    <source>
        <dbReference type="ARBA" id="ARBA00001974"/>
    </source>
</evidence>
<proteinExistence type="predicted"/>
<protein>
    <recommendedName>
        <fullName evidence="6">FAD-binding domain-containing protein</fullName>
    </recommendedName>
</protein>
<dbReference type="PRINTS" id="PR00420">
    <property type="entry name" value="RNGMNOXGNASE"/>
</dbReference>
<dbReference type="PANTHER" id="PTHR47178">
    <property type="entry name" value="MONOOXYGENASE, FAD-BINDING"/>
    <property type="match status" value="1"/>
</dbReference>
<keyword evidence="3" id="KW-0274">FAD</keyword>
<keyword evidence="8" id="KW-1185">Reference proteome</keyword>
<evidence type="ECO:0000256" key="5">
    <source>
        <dbReference type="ARBA" id="ARBA00023033"/>
    </source>
</evidence>
<gene>
    <name evidence="7" type="ORF">LTR36_006264</name>
</gene>
<dbReference type="InterPro" id="IPR036188">
    <property type="entry name" value="FAD/NAD-bd_sf"/>
</dbReference>
<dbReference type="Proteomes" id="UP001324427">
    <property type="component" value="Unassembled WGS sequence"/>
</dbReference>
<evidence type="ECO:0000256" key="4">
    <source>
        <dbReference type="ARBA" id="ARBA00023002"/>
    </source>
</evidence>
<comment type="cofactor">
    <cofactor evidence="1">
        <name>FAD</name>
        <dbReference type="ChEBI" id="CHEBI:57692"/>
    </cofactor>
</comment>
<dbReference type="SUPFAM" id="SSF51905">
    <property type="entry name" value="FAD/NAD(P)-binding domain"/>
    <property type="match status" value="1"/>
</dbReference>
<sequence>MISIIGAGLGGLSLAQGLKKANIPFRVFECDSSASFRGQGYRIRISADAGQSLKRLLPAHLWSAFEATCSELRDNGHQLDAISGTATRWASGPPKEAAGQTKAYNADRAILRNILLSGVGEQVDFGKRLQGYSSARNGGLSLDFAQHSSEQADLLVGADGVRSAVRHQRMPALGLVDTEGRAIFGKTPITPGFFDRVPPELGQGLSLIGESSDSRIKLFCDVMCFDHGKGSEVAESLGLRLPDDYLYWVLVFRKDAVKGGGSEQNVHALTPQQSAEKALELTAHWHQRIRNILIEQDPTAASTITFLAAKPQDLVTSWTNSVPKSGEANGAVTLLGDAAHPMPPVGGFGANAAFQDAAALCDALCKADGDDAADRAKHMRLYEEDMRTRAESVVQRSVTGSGRFFGMRPVDELKPAAS</sequence>
<evidence type="ECO:0000256" key="3">
    <source>
        <dbReference type="ARBA" id="ARBA00022827"/>
    </source>
</evidence>
<dbReference type="GO" id="GO:0071949">
    <property type="term" value="F:FAD binding"/>
    <property type="evidence" value="ECO:0007669"/>
    <property type="project" value="InterPro"/>
</dbReference>
<dbReference type="Gene3D" id="3.50.50.60">
    <property type="entry name" value="FAD/NAD(P)-binding domain"/>
    <property type="match status" value="1"/>
</dbReference>
<keyword evidence="4" id="KW-0560">Oxidoreductase</keyword>
<evidence type="ECO:0000259" key="6">
    <source>
        <dbReference type="Pfam" id="PF01494"/>
    </source>
</evidence>